<dbReference type="InterPro" id="IPR055245">
    <property type="entry name" value="HTH_proteobacteria"/>
</dbReference>
<feature type="domain" description="Winged helix-turn-helix" evidence="1">
    <location>
        <begin position="53"/>
        <end position="116"/>
    </location>
</feature>
<keyword evidence="3" id="KW-1185">Reference proteome</keyword>
<gene>
    <name evidence="2" type="ORF">CRP403_gp14</name>
</gene>
<dbReference type="Pfam" id="PF14090">
    <property type="entry name" value="HTH_39"/>
    <property type="match status" value="1"/>
</dbReference>
<evidence type="ECO:0000313" key="3">
    <source>
        <dbReference type="Proteomes" id="UP001304225"/>
    </source>
</evidence>
<proteinExistence type="predicted"/>
<organism evidence="2 3">
    <name type="scientific">Roseobacter phage CRP-403</name>
    <dbReference type="NCBI Taxonomy" id="3072849"/>
    <lineage>
        <taxon>Viruses</taxon>
        <taxon>Duplodnaviria</taxon>
        <taxon>Heunggongvirae</taxon>
        <taxon>Uroviricota</taxon>
        <taxon>Caudoviricetes</taxon>
        <taxon>Autographivirales</taxon>
        <taxon>Autographivirales incertae sedis</taxon>
        <taxon>Shangxiadianvirus</taxon>
        <taxon>Shangxiadianvirus CRP403</taxon>
    </lineage>
</organism>
<dbReference type="EMBL" id="OR420752">
    <property type="protein sequence ID" value="WMM95728.1"/>
    <property type="molecule type" value="Genomic_DNA"/>
</dbReference>
<sequence length="116" mass="13510">MNLPTTDEIFELAETYAVLAAQEPDVYTDVYTHWNTQAQKLEHKGWKTMKGKTQHDKIMQHLKKAGSITVREAMVEYSIQSLTKRIQELREMGHDIVSKVKFHPVTGQKYTRYSLN</sequence>
<evidence type="ECO:0000259" key="1">
    <source>
        <dbReference type="Pfam" id="PF14090"/>
    </source>
</evidence>
<evidence type="ECO:0000313" key="2">
    <source>
        <dbReference type="EMBL" id="WMM95728.1"/>
    </source>
</evidence>
<dbReference type="Proteomes" id="UP001304225">
    <property type="component" value="Segment"/>
</dbReference>
<reference evidence="2 3" key="1">
    <citation type="submission" date="2023-08" db="EMBL/GenBank/DDBJ databases">
        <authorList>
            <person name="Du S."/>
            <person name="Wu Z."/>
            <person name="Wu Y."/>
            <person name="Yang M."/>
            <person name="Shao J."/>
            <person name="Liu H."/>
            <person name="Zhao Y."/>
            <person name="Zhang Z."/>
        </authorList>
    </citation>
    <scope>NUCLEOTIDE SEQUENCE [LARGE SCALE GENOMIC DNA]</scope>
</reference>
<accession>A0AAX3ZWV2</accession>
<protein>
    <submittedName>
        <fullName evidence="2">Helix-turn-helix domain protein</fullName>
    </submittedName>
</protein>
<name>A0AAX3ZWV2_9CAUD</name>